<name>A0AA39K4U6_9AGAR</name>
<reference evidence="2" key="1">
    <citation type="submission" date="2023-06" db="EMBL/GenBank/DDBJ databases">
        <authorList>
            <consortium name="Lawrence Berkeley National Laboratory"/>
            <person name="Ahrendt S."/>
            <person name="Sahu N."/>
            <person name="Indic B."/>
            <person name="Wong-Bajracharya J."/>
            <person name="Merenyi Z."/>
            <person name="Ke H.-M."/>
            <person name="Monk M."/>
            <person name="Kocsube S."/>
            <person name="Drula E."/>
            <person name="Lipzen A."/>
            <person name="Balint B."/>
            <person name="Henrissat B."/>
            <person name="Andreopoulos B."/>
            <person name="Martin F.M."/>
            <person name="Harder C.B."/>
            <person name="Rigling D."/>
            <person name="Ford K.L."/>
            <person name="Foster G.D."/>
            <person name="Pangilinan J."/>
            <person name="Papanicolaou A."/>
            <person name="Barry K."/>
            <person name="LaButti K."/>
            <person name="Viragh M."/>
            <person name="Koriabine M."/>
            <person name="Yan M."/>
            <person name="Riley R."/>
            <person name="Champramary S."/>
            <person name="Plett K.L."/>
            <person name="Tsai I.J."/>
            <person name="Slot J."/>
            <person name="Sipos G."/>
            <person name="Plett J."/>
            <person name="Nagy L.G."/>
            <person name="Grigoriev I.V."/>
        </authorList>
    </citation>
    <scope>NUCLEOTIDE SEQUENCE</scope>
    <source>
        <strain evidence="2">FPL87.14</strain>
    </source>
</reference>
<dbReference type="AlphaFoldDB" id="A0AA39K4U6"/>
<evidence type="ECO:0000313" key="3">
    <source>
        <dbReference type="Proteomes" id="UP001175226"/>
    </source>
</evidence>
<evidence type="ECO:0000256" key="1">
    <source>
        <dbReference type="SAM" id="SignalP"/>
    </source>
</evidence>
<feature type="chain" id="PRO_5041267748" evidence="1">
    <location>
        <begin position="22"/>
        <end position="61"/>
    </location>
</feature>
<keyword evidence="1" id="KW-0732">Signal</keyword>
<feature type="signal peptide" evidence="1">
    <location>
        <begin position="1"/>
        <end position="21"/>
    </location>
</feature>
<organism evidence="2 3">
    <name type="scientific">Armillaria borealis</name>
    <dbReference type="NCBI Taxonomy" id="47425"/>
    <lineage>
        <taxon>Eukaryota</taxon>
        <taxon>Fungi</taxon>
        <taxon>Dikarya</taxon>
        <taxon>Basidiomycota</taxon>
        <taxon>Agaricomycotina</taxon>
        <taxon>Agaricomycetes</taxon>
        <taxon>Agaricomycetidae</taxon>
        <taxon>Agaricales</taxon>
        <taxon>Marasmiineae</taxon>
        <taxon>Physalacriaceae</taxon>
        <taxon>Armillaria</taxon>
    </lineage>
</organism>
<proteinExistence type="predicted"/>
<dbReference type="Proteomes" id="UP001175226">
    <property type="component" value="Unassembled WGS sequence"/>
</dbReference>
<accession>A0AA39K4U6</accession>
<protein>
    <submittedName>
        <fullName evidence="2">Uncharacterized protein</fullName>
    </submittedName>
</protein>
<keyword evidence="3" id="KW-1185">Reference proteome</keyword>
<gene>
    <name evidence="2" type="ORF">EV421DRAFT_1896298</name>
</gene>
<evidence type="ECO:0000313" key="2">
    <source>
        <dbReference type="EMBL" id="KAK0454373.1"/>
    </source>
</evidence>
<dbReference type="EMBL" id="JAUEPT010000002">
    <property type="protein sequence ID" value="KAK0454373.1"/>
    <property type="molecule type" value="Genomic_DNA"/>
</dbReference>
<sequence>MYYRLSLVTIILSFTAMLVSSSPVPAVVPEAQALKPRIQYEPEGMRLQLKLHMYIVYHSDL</sequence>
<comment type="caution">
    <text evidence="2">The sequence shown here is derived from an EMBL/GenBank/DDBJ whole genome shotgun (WGS) entry which is preliminary data.</text>
</comment>